<dbReference type="AlphaFoldDB" id="A0A5C6U4P4"/>
<name>A0A5C6U4P4_9BURK</name>
<dbReference type="EMBL" id="VOPW01000001">
    <property type="protein sequence ID" value="TXC66766.1"/>
    <property type="molecule type" value="Genomic_DNA"/>
</dbReference>
<proteinExistence type="predicted"/>
<sequence>MKELGIRVVRVAKEQLDPVFTTNLLRLLKFHSQTSEAAPHIQAELLDAYCEALKTGRPANLVINDFVRAGVDSDECRRVLFEGIWYRKVRIDLFSGWMIDHPMIPERRDPLVVYGHLFTR</sequence>
<comment type="caution">
    <text evidence="1">The sequence shown here is derived from an EMBL/GenBank/DDBJ whole genome shotgun (WGS) entry which is preliminary data.</text>
</comment>
<keyword evidence="2" id="KW-1185">Reference proteome</keyword>
<evidence type="ECO:0000313" key="1">
    <source>
        <dbReference type="EMBL" id="TXC66766.1"/>
    </source>
</evidence>
<evidence type="ECO:0000313" key="2">
    <source>
        <dbReference type="Proteomes" id="UP000321832"/>
    </source>
</evidence>
<gene>
    <name evidence="1" type="ORF">FSC37_15975</name>
</gene>
<protein>
    <submittedName>
        <fullName evidence="1">Uncharacterized protein</fullName>
    </submittedName>
</protein>
<dbReference type="Proteomes" id="UP000321832">
    <property type="component" value="Unassembled WGS sequence"/>
</dbReference>
<reference evidence="1 2" key="1">
    <citation type="submission" date="2019-08" db="EMBL/GenBank/DDBJ databases">
        <authorList>
            <person name="Khan S.A."/>
            <person name="Jeon C.O."/>
            <person name="Jeong S.E."/>
        </authorList>
    </citation>
    <scope>NUCLEOTIDE SEQUENCE [LARGE SCALE GENOMIC DNA]</scope>
    <source>
        <strain evidence="2">IMCC1728</strain>
    </source>
</reference>
<organism evidence="1 2">
    <name type="scientific">Piscinibacter aquaticus</name>
    <dbReference type="NCBI Taxonomy" id="392597"/>
    <lineage>
        <taxon>Bacteria</taxon>
        <taxon>Pseudomonadati</taxon>
        <taxon>Pseudomonadota</taxon>
        <taxon>Betaproteobacteria</taxon>
        <taxon>Burkholderiales</taxon>
        <taxon>Sphaerotilaceae</taxon>
        <taxon>Piscinibacter</taxon>
    </lineage>
</organism>
<accession>A0A5C6U4P4</accession>